<dbReference type="STRING" id="5643.A0A060STB1"/>
<feature type="region of interest" description="Disordered" evidence="10">
    <location>
        <begin position="631"/>
        <end position="663"/>
    </location>
</feature>
<dbReference type="InterPro" id="IPR002058">
    <property type="entry name" value="PAP_assoc"/>
</dbReference>
<dbReference type="GO" id="GO:0005737">
    <property type="term" value="C:cytoplasm"/>
    <property type="evidence" value="ECO:0007669"/>
    <property type="project" value="UniProtKB-SubCell"/>
</dbReference>
<dbReference type="OrthoDB" id="407432at2759"/>
<dbReference type="OMA" id="DHMAPIR"/>
<organism evidence="13 14">
    <name type="scientific">Pycnoporus cinnabarinus</name>
    <name type="common">Cinnabar-red polypore</name>
    <name type="synonym">Trametes cinnabarina</name>
    <dbReference type="NCBI Taxonomy" id="5643"/>
    <lineage>
        <taxon>Eukaryota</taxon>
        <taxon>Fungi</taxon>
        <taxon>Dikarya</taxon>
        <taxon>Basidiomycota</taxon>
        <taxon>Agaricomycotina</taxon>
        <taxon>Agaricomycetes</taxon>
        <taxon>Polyporales</taxon>
        <taxon>Polyporaceae</taxon>
        <taxon>Trametes</taxon>
    </lineage>
</organism>
<evidence type="ECO:0000259" key="12">
    <source>
        <dbReference type="Pfam" id="PF22600"/>
    </source>
</evidence>
<dbReference type="EMBL" id="CCBP010000273">
    <property type="protein sequence ID" value="CDO75459.1"/>
    <property type="molecule type" value="Genomic_DNA"/>
</dbReference>
<accession>A0A060STB1</accession>
<feature type="region of interest" description="Disordered" evidence="10">
    <location>
        <begin position="385"/>
        <end position="502"/>
    </location>
</feature>
<evidence type="ECO:0000259" key="11">
    <source>
        <dbReference type="Pfam" id="PF03828"/>
    </source>
</evidence>
<dbReference type="Proteomes" id="UP000029665">
    <property type="component" value="Unassembled WGS sequence"/>
</dbReference>
<dbReference type="Pfam" id="PF03828">
    <property type="entry name" value="PAP_assoc"/>
    <property type="match status" value="1"/>
</dbReference>
<keyword evidence="6" id="KW-0963">Cytoplasm</keyword>
<evidence type="ECO:0000256" key="6">
    <source>
        <dbReference type="ARBA" id="ARBA00022490"/>
    </source>
</evidence>
<proteinExistence type="inferred from homology"/>
<evidence type="ECO:0000313" key="13">
    <source>
        <dbReference type="EMBL" id="CDO75459.1"/>
    </source>
</evidence>
<protein>
    <recommendedName>
        <fullName evidence="5">polynucleotide adenylyltransferase</fullName>
        <ecNumber evidence="5">2.7.7.19</ecNumber>
    </recommendedName>
</protein>
<dbReference type="Gene3D" id="3.30.460.10">
    <property type="entry name" value="Beta Polymerase, domain 2"/>
    <property type="match status" value="1"/>
</dbReference>
<gene>
    <name evidence="13" type="ORF">BN946_scf184823.g13</name>
</gene>
<dbReference type="InterPro" id="IPR043519">
    <property type="entry name" value="NT_sf"/>
</dbReference>
<dbReference type="GO" id="GO:0046872">
    <property type="term" value="F:metal ion binding"/>
    <property type="evidence" value="ECO:0007669"/>
    <property type="project" value="UniProtKB-KW"/>
</dbReference>
<keyword evidence="14" id="KW-1185">Reference proteome</keyword>
<comment type="caution">
    <text evidence="13">The sequence shown here is derived from an EMBL/GenBank/DDBJ whole genome shotgun (WGS) entry which is preliminary data.</text>
</comment>
<dbReference type="AlphaFoldDB" id="A0A060STB1"/>
<evidence type="ECO:0000256" key="3">
    <source>
        <dbReference type="ARBA" id="ARBA00004496"/>
    </source>
</evidence>
<evidence type="ECO:0000256" key="5">
    <source>
        <dbReference type="ARBA" id="ARBA00012388"/>
    </source>
</evidence>
<evidence type="ECO:0000256" key="8">
    <source>
        <dbReference type="ARBA" id="ARBA00022723"/>
    </source>
</evidence>
<dbReference type="SUPFAM" id="SSF81301">
    <property type="entry name" value="Nucleotidyltransferase"/>
    <property type="match status" value="1"/>
</dbReference>
<feature type="compositionally biased region" description="Basic and acidic residues" evidence="10">
    <location>
        <begin position="636"/>
        <end position="647"/>
    </location>
</feature>
<feature type="region of interest" description="Disordered" evidence="10">
    <location>
        <begin position="1001"/>
        <end position="1023"/>
    </location>
</feature>
<comment type="cofactor">
    <cofactor evidence="1">
        <name>Mn(2+)</name>
        <dbReference type="ChEBI" id="CHEBI:29035"/>
    </cofactor>
</comment>
<reference evidence="13" key="1">
    <citation type="submission" date="2014-01" db="EMBL/GenBank/DDBJ databases">
        <title>The genome of the white-rot fungus Pycnoporus cinnabarinus: a basidiomycete model with a versatile arsenal for lignocellulosic biomass breakdown.</title>
        <authorList>
            <person name="Levasseur A."/>
            <person name="Lomascolo A."/>
            <person name="Ruiz-Duenas F.J."/>
            <person name="Uzan E."/>
            <person name="Piumi F."/>
            <person name="Kues U."/>
            <person name="Ram A.F.J."/>
            <person name="Murat C."/>
            <person name="Haon M."/>
            <person name="Benoit I."/>
            <person name="Arfi Y."/>
            <person name="Chevret D."/>
            <person name="Drula E."/>
            <person name="Kwon M.J."/>
            <person name="Gouret P."/>
            <person name="Lesage-Meessen L."/>
            <person name="Lombard V."/>
            <person name="Mariette J."/>
            <person name="Noirot C."/>
            <person name="Park J."/>
            <person name="Patyshakuliyeva A."/>
            <person name="Wieneger R.A.B."/>
            <person name="Wosten H.A.B."/>
            <person name="Martin F."/>
            <person name="Coutinho P.M."/>
            <person name="de Vries R."/>
            <person name="Martinez A.T."/>
            <person name="Klopp C."/>
            <person name="Pontarotti P."/>
            <person name="Henrissat B."/>
            <person name="Record E."/>
        </authorList>
    </citation>
    <scope>NUCLEOTIDE SEQUENCE [LARGE SCALE GENOMIC DNA]</scope>
    <source>
        <strain evidence="13">BRFM137</strain>
    </source>
</reference>
<feature type="compositionally biased region" description="Low complexity" evidence="10">
    <location>
        <begin position="827"/>
        <end position="846"/>
    </location>
</feature>
<dbReference type="HOGENOM" id="CLU_008373_0_0_1"/>
<evidence type="ECO:0000256" key="7">
    <source>
        <dbReference type="ARBA" id="ARBA00022679"/>
    </source>
</evidence>
<dbReference type="EC" id="2.7.7.19" evidence="5"/>
<feature type="compositionally biased region" description="Low complexity" evidence="10">
    <location>
        <begin position="918"/>
        <end position="953"/>
    </location>
</feature>
<sequence>MATTLASPSSSSTQPSPRQHQFLDPNSPPQQHRRLISRQRFINDFSQCLYEFVVQLLPTAEEMAVKEDVRKLLERLIRTIEPNSRLLSFGSSANGFSLKNSDMDLCCLIDSEERLNASDLVTMVGDLLERETKFHVKPLPHARIPIVKLTLDPSPALPFGIACDIGFENRLALENTRLLMCYASIDPARVRTMVLFLKVWSKRRKINSPYKGTLSSYGYVLLVIYFLVHVKNPPVLPNLQQMPPLRPISEEETHLNGYNIWFFDDIELLRQRWKSSNTETVAELLIDFFRYYSRDFAYNTSVASIRAGLLKKETKGWFSEDFGTGRERNRLCIEDPFETDFNVARCVTKDGLYTIRGEFMRALRILQARPDRAILALAQLCEERKDETLGPPPPKQRTSNGPPRLTSIPPQTPYTVGSSPMRPNITVPALEEVASPNLPSQGPSSPASPSPLPRRDSPGRSTVSHSIPMRLPVDKLDHMAPIRGKWTSPPPPEAPEEDRSAYEDRLGWSLALATASNSSRLSENAYASSNNSETHTDDERQSIADSDDVRSVKSYVEEGAVFRSREWRDRHPAGLHHKQRSIQQQYGIDQSTSVPTATQPANFRLQGDADVKMMSRLRGRPASRLALQTNAGDANAADRHAQNDRSDGATPPPRMDTPRRSMSFPVRNVNRFSLPTMPIVVPNHLAAAAYYAHVSPPMHYTAPRYALHAAEHSRTNGNVYYEAVPPRERERMYRAMATRPDVQAQHAGLQPQSERIASYGVNQQGEPMAGPSHLSEGSQNSASSDRSREGRGYSHRHSHSNTTVTAPTPPANVPHFPAAVSGMTLGPRHAQSHSQSQSHSRSRSPPFLSTQRNMPPPYQYAQQQQFSSPRSTAANLPPRFRAERERSFGTPEPRSFTHTPLPPHIHTQAQAQPEAGQPRASSPLPSHSSGSGSASPPMSCASSQYAASSSPLSTSPPSPAQSETKATEAPPPAVSPLKTAVPLVEVPTLVQAEVEKAPAVEVPTPKAAAREGEYPSHPVQDAAPADLDTHLSVLCSSSGAEGKTARAAEDVPSSDVSTEVVAPSAETEPATGR</sequence>
<name>A0A060STB1_PYCCI</name>
<feature type="compositionally biased region" description="Low complexity" evidence="10">
    <location>
        <begin position="7"/>
        <end position="17"/>
    </location>
</feature>
<dbReference type="PANTHER" id="PTHR12271:SF40">
    <property type="entry name" value="POLY(A) RNA POLYMERASE GLD2"/>
    <property type="match status" value="1"/>
</dbReference>
<dbReference type="CDD" id="cd05402">
    <property type="entry name" value="NT_PAP_TUTase"/>
    <property type="match status" value="1"/>
</dbReference>
<dbReference type="Pfam" id="PF22600">
    <property type="entry name" value="MTPAP-like_central"/>
    <property type="match status" value="1"/>
</dbReference>
<dbReference type="PANTHER" id="PTHR12271">
    <property type="entry name" value="POLY A POLYMERASE CID PAP -RELATED"/>
    <property type="match status" value="1"/>
</dbReference>
<evidence type="ECO:0000256" key="1">
    <source>
        <dbReference type="ARBA" id="ARBA00001936"/>
    </source>
</evidence>
<evidence type="ECO:0000256" key="10">
    <source>
        <dbReference type="SAM" id="MobiDB-lite"/>
    </source>
</evidence>
<comment type="similarity">
    <text evidence="4">Belongs to the DNA polymerase type-B-like family.</text>
</comment>
<feature type="region of interest" description="Disordered" evidence="10">
    <location>
        <begin position="762"/>
        <end position="976"/>
    </location>
</feature>
<keyword evidence="8" id="KW-0479">Metal-binding</keyword>
<feature type="domain" description="PAP-associated" evidence="11">
    <location>
        <begin position="281"/>
        <end position="340"/>
    </location>
</feature>
<feature type="region of interest" description="Disordered" evidence="10">
    <location>
        <begin position="1038"/>
        <end position="1073"/>
    </location>
</feature>
<evidence type="ECO:0000256" key="4">
    <source>
        <dbReference type="ARBA" id="ARBA00008593"/>
    </source>
</evidence>
<evidence type="ECO:0000256" key="2">
    <source>
        <dbReference type="ARBA" id="ARBA00001946"/>
    </source>
</evidence>
<feature type="domain" description="Poly(A) RNA polymerase mitochondrial-like central palm" evidence="12">
    <location>
        <begin position="46"/>
        <end position="183"/>
    </location>
</feature>
<dbReference type="GO" id="GO:0010605">
    <property type="term" value="P:negative regulation of macromolecule metabolic process"/>
    <property type="evidence" value="ECO:0007669"/>
    <property type="project" value="UniProtKB-ARBA"/>
</dbReference>
<evidence type="ECO:0000313" key="14">
    <source>
        <dbReference type="Proteomes" id="UP000029665"/>
    </source>
</evidence>
<feature type="compositionally biased region" description="Polar residues" evidence="10">
    <location>
        <begin position="775"/>
        <end position="784"/>
    </location>
</feature>
<keyword evidence="9" id="KW-0460">Magnesium</keyword>
<feature type="region of interest" description="Disordered" evidence="10">
    <location>
        <begin position="1"/>
        <end position="31"/>
    </location>
</feature>
<feature type="region of interest" description="Disordered" evidence="10">
    <location>
        <begin position="519"/>
        <end position="549"/>
    </location>
</feature>
<keyword evidence="7" id="KW-0808">Transferase</keyword>
<dbReference type="InterPro" id="IPR054708">
    <property type="entry name" value="MTPAP-like_central"/>
</dbReference>
<comment type="cofactor">
    <cofactor evidence="2">
        <name>Mg(2+)</name>
        <dbReference type="ChEBI" id="CHEBI:18420"/>
    </cofactor>
</comment>
<dbReference type="GO" id="GO:1990817">
    <property type="term" value="F:poly(A) RNA polymerase activity"/>
    <property type="evidence" value="ECO:0007669"/>
    <property type="project" value="UniProtKB-EC"/>
</dbReference>
<feature type="compositionally biased region" description="Basic and acidic residues" evidence="10">
    <location>
        <begin position="534"/>
        <end position="549"/>
    </location>
</feature>
<dbReference type="Gene3D" id="1.10.1410.10">
    <property type="match status" value="1"/>
</dbReference>
<comment type="subcellular location">
    <subcellularLocation>
        <location evidence="3">Cytoplasm</location>
    </subcellularLocation>
</comment>
<dbReference type="SUPFAM" id="SSF81631">
    <property type="entry name" value="PAP/OAS1 substrate-binding domain"/>
    <property type="match status" value="1"/>
</dbReference>
<feature type="compositionally biased region" description="Low complexity" evidence="10">
    <location>
        <begin position="522"/>
        <end position="533"/>
    </location>
</feature>
<evidence type="ECO:0000256" key="9">
    <source>
        <dbReference type="ARBA" id="ARBA00022842"/>
    </source>
</evidence>
<dbReference type="GO" id="GO:0031123">
    <property type="term" value="P:RNA 3'-end processing"/>
    <property type="evidence" value="ECO:0007669"/>
    <property type="project" value="TreeGrafter"/>
</dbReference>